<keyword evidence="3" id="KW-0547">Nucleotide-binding</keyword>
<evidence type="ECO:0000256" key="1">
    <source>
        <dbReference type="ARBA" id="ARBA00004651"/>
    </source>
</evidence>
<comment type="caution">
    <text evidence="10">The sequence shown here is derived from an EMBL/GenBank/DDBJ whole genome shotgun (WGS) entry which is preliminary data.</text>
</comment>
<dbReference type="SUPFAM" id="SSF52540">
    <property type="entry name" value="P-loop containing nucleoside triphosphate hydrolases"/>
    <property type="match status" value="1"/>
</dbReference>
<reference evidence="11" key="1">
    <citation type="journal article" date="2019" name="Int. J. Syst. Evol. Microbiol.">
        <title>The Global Catalogue of Microorganisms (GCM) 10K type strain sequencing project: providing services to taxonomists for standard genome sequencing and annotation.</title>
        <authorList>
            <consortium name="The Broad Institute Genomics Platform"/>
            <consortium name="The Broad Institute Genome Sequencing Center for Infectious Disease"/>
            <person name="Wu L."/>
            <person name="Ma J."/>
        </authorList>
    </citation>
    <scope>NUCLEOTIDE SEQUENCE [LARGE SCALE GENOMIC DNA]</scope>
    <source>
        <strain evidence="11">CGMCC 4.7682</strain>
    </source>
</reference>
<evidence type="ECO:0000256" key="5">
    <source>
        <dbReference type="ARBA" id="ARBA00022989"/>
    </source>
</evidence>
<dbReference type="InterPro" id="IPR003439">
    <property type="entry name" value="ABC_transporter-like_ATP-bd"/>
</dbReference>
<dbReference type="PANTHER" id="PTHR43394:SF1">
    <property type="entry name" value="ATP-BINDING CASSETTE SUB-FAMILY B MEMBER 10, MITOCHONDRIAL"/>
    <property type="match status" value="1"/>
</dbReference>
<evidence type="ECO:0000256" key="3">
    <source>
        <dbReference type="ARBA" id="ARBA00022741"/>
    </source>
</evidence>
<feature type="transmembrane region" description="Helical" evidence="7">
    <location>
        <begin position="150"/>
        <end position="169"/>
    </location>
</feature>
<feature type="domain" description="ABC transmembrane type-1" evidence="9">
    <location>
        <begin position="38"/>
        <end position="317"/>
    </location>
</feature>
<dbReference type="Pfam" id="PF00005">
    <property type="entry name" value="ABC_tran"/>
    <property type="match status" value="1"/>
</dbReference>
<feature type="transmembrane region" description="Helical" evidence="7">
    <location>
        <begin position="70"/>
        <end position="88"/>
    </location>
</feature>
<proteinExistence type="predicted"/>
<evidence type="ECO:0000313" key="10">
    <source>
        <dbReference type="EMBL" id="MFC3513891.1"/>
    </source>
</evidence>
<dbReference type="Pfam" id="PF00664">
    <property type="entry name" value="ABC_membrane"/>
    <property type="match status" value="1"/>
</dbReference>
<dbReference type="EMBL" id="JBHRWI010000030">
    <property type="protein sequence ID" value="MFC3513891.1"/>
    <property type="molecule type" value="Genomic_DNA"/>
</dbReference>
<dbReference type="PROSITE" id="PS50893">
    <property type="entry name" value="ABC_TRANSPORTER_2"/>
    <property type="match status" value="1"/>
</dbReference>
<dbReference type="Proteomes" id="UP001595764">
    <property type="component" value="Unassembled WGS sequence"/>
</dbReference>
<keyword evidence="4 10" id="KW-0067">ATP-binding</keyword>
<keyword evidence="6 7" id="KW-0472">Membrane</keyword>
<dbReference type="InterPro" id="IPR011527">
    <property type="entry name" value="ABC1_TM_dom"/>
</dbReference>
<dbReference type="Gene3D" id="1.20.1560.10">
    <property type="entry name" value="ABC transporter type 1, transmembrane domain"/>
    <property type="match status" value="1"/>
</dbReference>
<dbReference type="Gene3D" id="3.40.50.300">
    <property type="entry name" value="P-loop containing nucleotide triphosphate hydrolases"/>
    <property type="match status" value="1"/>
</dbReference>
<sequence length="568" mass="60818">MTVTAPESSPPAAEEHVRTRVGLRHLFATTRGHRKNIAVALLFTLVGAGLGLLQPVLAMDTIDAVGAGGAVGWLLVALIAVFVAEAVTDTIGRYWLERSGEGVVLGLRVRLVSHLLRLPMRLYDKHRIGDLLSRTTADTTLLRDTLAYDLVEMLTGSFVVVGGAVAMIWLSPLLFGIVAVIVGGVGGVTLFVLARIRNATENAQDNLGLMSAELERALSAIRTIRATRAEDRETDRIGHYARTTYQDNVRAARLNSIAAPAVTLSAHGALIAVLVAGGIQVANGGLTLSELVAFLLYVSYIAVPSAGLFELAATIQKGLAAFQRVHDMTQLPTETDHTPLSRTSVASAPVLELRDVWFSYHPDSPVLRGVSFTVPHRGHVALVGPSGAGKSTILALIERFYEPDRGTILFNGHQPSIAECRQRIGLVEQTTPILHGTLRDNVTYAAPDATDEQIRDVLEKTNLTEFVDRLPAGLETPAGEHGGMLSGGQRQRLAIARALLARPELLLLDEPTSQLDAANEAAFARTLDQVAGECALLVIAHRPATVRRARTVIALEHGRISTDVGLVP</sequence>
<evidence type="ECO:0000259" key="9">
    <source>
        <dbReference type="PROSITE" id="PS50929"/>
    </source>
</evidence>
<dbReference type="InterPro" id="IPR039421">
    <property type="entry name" value="Type_1_exporter"/>
</dbReference>
<organism evidence="10 11">
    <name type="scientific">Amycolatopsis halotolerans</name>
    <dbReference type="NCBI Taxonomy" id="330083"/>
    <lineage>
        <taxon>Bacteria</taxon>
        <taxon>Bacillati</taxon>
        <taxon>Actinomycetota</taxon>
        <taxon>Actinomycetes</taxon>
        <taxon>Pseudonocardiales</taxon>
        <taxon>Pseudonocardiaceae</taxon>
        <taxon>Amycolatopsis</taxon>
    </lineage>
</organism>
<accession>A0ABV7QP96</accession>
<feature type="transmembrane region" description="Helical" evidence="7">
    <location>
        <begin position="257"/>
        <end position="279"/>
    </location>
</feature>
<evidence type="ECO:0000256" key="6">
    <source>
        <dbReference type="ARBA" id="ARBA00023136"/>
    </source>
</evidence>
<dbReference type="GO" id="GO:0005524">
    <property type="term" value="F:ATP binding"/>
    <property type="evidence" value="ECO:0007669"/>
    <property type="project" value="UniProtKB-KW"/>
</dbReference>
<dbReference type="InterPro" id="IPR003593">
    <property type="entry name" value="AAA+_ATPase"/>
</dbReference>
<dbReference type="PROSITE" id="PS00211">
    <property type="entry name" value="ABC_TRANSPORTER_1"/>
    <property type="match status" value="1"/>
</dbReference>
<evidence type="ECO:0000259" key="8">
    <source>
        <dbReference type="PROSITE" id="PS50893"/>
    </source>
</evidence>
<dbReference type="InterPro" id="IPR036640">
    <property type="entry name" value="ABC1_TM_sf"/>
</dbReference>
<dbReference type="SMART" id="SM00382">
    <property type="entry name" value="AAA"/>
    <property type="match status" value="1"/>
</dbReference>
<dbReference type="InterPro" id="IPR027417">
    <property type="entry name" value="P-loop_NTPase"/>
</dbReference>
<keyword evidence="2 7" id="KW-0812">Transmembrane</keyword>
<protein>
    <submittedName>
        <fullName evidence="10">ABC transporter ATP-binding protein</fullName>
    </submittedName>
</protein>
<comment type="subcellular location">
    <subcellularLocation>
        <location evidence="1">Cell membrane</location>
        <topology evidence="1">Multi-pass membrane protein</topology>
    </subcellularLocation>
</comment>
<evidence type="ECO:0000256" key="4">
    <source>
        <dbReference type="ARBA" id="ARBA00022840"/>
    </source>
</evidence>
<feature type="transmembrane region" description="Helical" evidence="7">
    <location>
        <begin position="291"/>
        <end position="315"/>
    </location>
</feature>
<keyword evidence="11" id="KW-1185">Reference proteome</keyword>
<dbReference type="InterPro" id="IPR017871">
    <property type="entry name" value="ABC_transporter-like_CS"/>
</dbReference>
<evidence type="ECO:0000313" key="11">
    <source>
        <dbReference type="Proteomes" id="UP001595764"/>
    </source>
</evidence>
<dbReference type="RefSeq" id="WP_377869255.1">
    <property type="nucleotide sequence ID" value="NZ_JBHMAY010000011.1"/>
</dbReference>
<feature type="transmembrane region" description="Helical" evidence="7">
    <location>
        <begin position="175"/>
        <end position="194"/>
    </location>
</feature>
<name>A0ABV7QP96_9PSEU</name>
<feature type="domain" description="ABC transporter" evidence="8">
    <location>
        <begin position="351"/>
        <end position="567"/>
    </location>
</feature>
<feature type="transmembrane region" description="Helical" evidence="7">
    <location>
        <begin position="37"/>
        <end position="58"/>
    </location>
</feature>
<evidence type="ECO:0000256" key="2">
    <source>
        <dbReference type="ARBA" id="ARBA00022692"/>
    </source>
</evidence>
<keyword evidence="5 7" id="KW-1133">Transmembrane helix</keyword>
<evidence type="ECO:0000256" key="7">
    <source>
        <dbReference type="SAM" id="Phobius"/>
    </source>
</evidence>
<dbReference type="SUPFAM" id="SSF90123">
    <property type="entry name" value="ABC transporter transmembrane region"/>
    <property type="match status" value="1"/>
</dbReference>
<dbReference type="CDD" id="cd18551">
    <property type="entry name" value="ABC_6TM_LmrA_like"/>
    <property type="match status" value="1"/>
</dbReference>
<dbReference type="PROSITE" id="PS50929">
    <property type="entry name" value="ABC_TM1F"/>
    <property type="match status" value="1"/>
</dbReference>
<dbReference type="PANTHER" id="PTHR43394">
    <property type="entry name" value="ATP-DEPENDENT PERMEASE MDL1, MITOCHONDRIAL"/>
    <property type="match status" value="1"/>
</dbReference>
<gene>
    <name evidence="10" type="ORF">ACFORO_27245</name>
</gene>